<reference evidence="2" key="1">
    <citation type="journal article" date="2019" name="Int. J. Syst. Evol. Microbiol.">
        <title>The Global Catalogue of Microorganisms (GCM) 10K type strain sequencing project: providing services to taxonomists for standard genome sequencing and annotation.</title>
        <authorList>
            <consortium name="The Broad Institute Genomics Platform"/>
            <consortium name="The Broad Institute Genome Sequencing Center for Infectious Disease"/>
            <person name="Wu L."/>
            <person name="Ma J."/>
        </authorList>
    </citation>
    <scope>NUCLEOTIDE SEQUENCE [LARGE SCALE GENOMIC DNA]</scope>
    <source>
        <strain evidence="2">CGMCC 1.12922</strain>
    </source>
</reference>
<protein>
    <submittedName>
        <fullName evidence="1">Nitrous oxide reductase accessory protein NosL</fullName>
    </submittedName>
</protein>
<name>A0ABQ1QNT1_9RHOB</name>
<dbReference type="EMBL" id="BMGI01000003">
    <property type="protein sequence ID" value="GGD38595.1"/>
    <property type="molecule type" value="Genomic_DNA"/>
</dbReference>
<gene>
    <name evidence="1" type="ORF">GCM10011358_23060</name>
</gene>
<dbReference type="Pfam" id="PF05573">
    <property type="entry name" value="NosL"/>
    <property type="match status" value="1"/>
</dbReference>
<dbReference type="PANTHER" id="PTHR41247">
    <property type="entry name" value="HTH-TYPE TRANSCRIPTIONAL REPRESSOR YCNK"/>
    <property type="match status" value="1"/>
</dbReference>
<accession>A0ABQ1QNT1</accession>
<dbReference type="Gene3D" id="3.30.70.2050">
    <property type="match status" value="1"/>
</dbReference>
<dbReference type="SUPFAM" id="SSF160387">
    <property type="entry name" value="NosL/MerB-like"/>
    <property type="match status" value="1"/>
</dbReference>
<organism evidence="1 2">
    <name type="scientific">Sinisalibacter lacisalsi</name>
    <dbReference type="NCBI Taxonomy" id="1526570"/>
    <lineage>
        <taxon>Bacteria</taxon>
        <taxon>Pseudomonadati</taxon>
        <taxon>Pseudomonadota</taxon>
        <taxon>Alphaproteobacteria</taxon>
        <taxon>Rhodobacterales</taxon>
        <taxon>Roseobacteraceae</taxon>
        <taxon>Sinisalibacter</taxon>
    </lineage>
</organism>
<keyword evidence="2" id="KW-1185">Reference proteome</keyword>
<proteinExistence type="predicted"/>
<dbReference type="Proteomes" id="UP000617355">
    <property type="component" value="Unassembled WGS sequence"/>
</dbReference>
<dbReference type="RefSeq" id="WP_188527799.1">
    <property type="nucleotide sequence ID" value="NZ_BMGI01000003.1"/>
</dbReference>
<dbReference type="InterPro" id="IPR008719">
    <property type="entry name" value="N2O_reductase_NosL"/>
</dbReference>
<comment type="caution">
    <text evidence="1">The sequence shown here is derived from an EMBL/GenBank/DDBJ whole genome shotgun (WGS) entry which is preliminary data.</text>
</comment>
<evidence type="ECO:0000313" key="1">
    <source>
        <dbReference type="EMBL" id="GGD38595.1"/>
    </source>
</evidence>
<dbReference type="PANTHER" id="PTHR41247:SF1">
    <property type="entry name" value="HTH-TYPE TRANSCRIPTIONAL REPRESSOR YCNK"/>
    <property type="match status" value="1"/>
</dbReference>
<evidence type="ECO:0000313" key="2">
    <source>
        <dbReference type="Proteomes" id="UP000617355"/>
    </source>
</evidence>
<dbReference type="InterPro" id="IPR006311">
    <property type="entry name" value="TAT_signal"/>
</dbReference>
<dbReference type="PROSITE" id="PS51318">
    <property type="entry name" value="TAT"/>
    <property type="match status" value="1"/>
</dbReference>
<sequence length="180" mass="19466">MCQSPDHRADRRRLLATLSSAALVAGVGLAPRSVRAAAAPMDLPPPGPRDTCPVCGMFVAKYPEWVATVLWDDGEAVHFDGAKDFFKYLDDLEKYAPGRSRDQIAGMGVTEYYGLALVAAQDALYAIGSDVLGPMGHELVPLMTEADATDYMRDHRGERLVTFGDVTGEMLTGLDAGRFE</sequence>